<proteinExistence type="inferred from homology"/>
<dbReference type="CDD" id="cd07363">
    <property type="entry name" value="45_DOPA_Dioxygenase"/>
    <property type="match status" value="1"/>
</dbReference>
<dbReference type="InterPro" id="IPR014436">
    <property type="entry name" value="Extradiol_dOase_DODA"/>
</dbReference>
<keyword evidence="4" id="KW-0862">Zinc</keyword>
<dbReference type="Proteomes" id="UP000550401">
    <property type="component" value="Unassembled WGS sequence"/>
</dbReference>
<accession>A0A839EVL3</accession>
<comment type="cofactor">
    <cofactor evidence="1">
        <name>Zn(2+)</name>
        <dbReference type="ChEBI" id="CHEBI:29105"/>
    </cofactor>
</comment>
<dbReference type="PIRSF" id="PIRSF006157">
    <property type="entry name" value="Doxgns_DODA"/>
    <property type="match status" value="1"/>
</dbReference>
<dbReference type="AlphaFoldDB" id="A0A839EVL3"/>
<dbReference type="Gene3D" id="3.40.830.10">
    <property type="entry name" value="LigB-like"/>
    <property type="match status" value="1"/>
</dbReference>
<evidence type="ECO:0000313" key="7">
    <source>
        <dbReference type="EMBL" id="MBA8886446.1"/>
    </source>
</evidence>
<reference evidence="7 8" key="1">
    <citation type="submission" date="2020-07" db="EMBL/GenBank/DDBJ databases">
        <title>Genomic Encyclopedia of Type Strains, Phase IV (KMG-V): Genome sequencing to study the core and pangenomes of soil and plant-associated prokaryotes.</title>
        <authorList>
            <person name="Whitman W."/>
        </authorList>
    </citation>
    <scope>NUCLEOTIDE SEQUENCE [LARGE SCALE GENOMIC DNA]</scope>
    <source>
        <strain evidence="7 8">RH2WT43</strain>
    </source>
</reference>
<evidence type="ECO:0000313" key="8">
    <source>
        <dbReference type="Proteomes" id="UP000550401"/>
    </source>
</evidence>
<name>A0A839EVL3_9GAMM</name>
<dbReference type="Pfam" id="PF02900">
    <property type="entry name" value="LigB"/>
    <property type="match status" value="1"/>
</dbReference>
<evidence type="ECO:0000256" key="2">
    <source>
        <dbReference type="ARBA" id="ARBA00007581"/>
    </source>
</evidence>
<organism evidence="7 8">
    <name type="scientific">Dokdonella fugitiva</name>
    <dbReference type="NCBI Taxonomy" id="328517"/>
    <lineage>
        <taxon>Bacteria</taxon>
        <taxon>Pseudomonadati</taxon>
        <taxon>Pseudomonadota</taxon>
        <taxon>Gammaproteobacteria</taxon>
        <taxon>Lysobacterales</taxon>
        <taxon>Rhodanobacteraceae</taxon>
        <taxon>Dokdonella</taxon>
    </lineage>
</organism>
<evidence type="ECO:0000256" key="3">
    <source>
        <dbReference type="ARBA" id="ARBA00022723"/>
    </source>
</evidence>
<gene>
    <name evidence="7" type="ORF">FHW12_000637</name>
</gene>
<sequence>MNASPRLPTVYLPHGGGPCFFMDPPAQAPHAWDGMAAYLRGLAAAIGAKPSAILVVSAHWETVRPTVNSGAHPGMLFDYYGFPPHTYRLAYPAPGSPVLAARVRALLADAGIASDEDATRGYDHGVFVPFLLAWPDADVPVVQLSLQAGLDPDAHLAIGRALAPLRDEGVLVVGSGMSYHNLREFFAGDARVTIGAQQFDEALTHAVEDADPRGRDARLVDWKAMPAALACHPRAEHLLPLMVVAGAAGDDRGRRTFNDRVFGKAVSAFQFG</sequence>
<evidence type="ECO:0000256" key="1">
    <source>
        <dbReference type="ARBA" id="ARBA00001947"/>
    </source>
</evidence>
<keyword evidence="5" id="KW-0560">Oxidoreductase</keyword>
<dbReference type="GO" id="GO:0016702">
    <property type="term" value="F:oxidoreductase activity, acting on single donors with incorporation of molecular oxygen, incorporation of two atoms of oxygen"/>
    <property type="evidence" value="ECO:0007669"/>
    <property type="project" value="UniProtKB-ARBA"/>
</dbReference>
<keyword evidence="3" id="KW-0479">Metal-binding</keyword>
<dbReference type="EMBL" id="JACGXL010000001">
    <property type="protein sequence ID" value="MBA8886446.1"/>
    <property type="molecule type" value="Genomic_DNA"/>
</dbReference>
<protein>
    <submittedName>
        <fullName evidence="7">Aromatic ring-opening dioxygenase catalytic subunit (LigB family)</fullName>
    </submittedName>
</protein>
<dbReference type="InterPro" id="IPR004183">
    <property type="entry name" value="Xdiol_dOase_suB"/>
</dbReference>
<dbReference type="GO" id="GO:0008198">
    <property type="term" value="F:ferrous iron binding"/>
    <property type="evidence" value="ECO:0007669"/>
    <property type="project" value="InterPro"/>
</dbReference>
<keyword evidence="8" id="KW-1185">Reference proteome</keyword>
<keyword evidence="7" id="KW-0223">Dioxygenase</keyword>
<feature type="domain" description="Extradiol ring-cleavage dioxygenase class III enzyme subunit B" evidence="6">
    <location>
        <begin position="10"/>
        <end position="254"/>
    </location>
</feature>
<dbReference type="PANTHER" id="PTHR30096">
    <property type="entry name" value="4,5-DOPA DIOXYGENASE EXTRADIOL-LIKE PROTEIN"/>
    <property type="match status" value="1"/>
</dbReference>
<dbReference type="RefSeq" id="WP_182529526.1">
    <property type="nucleotide sequence ID" value="NZ_JACGXL010000001.1"/>
</dbReference>
<dbReference type="PANTHER" id="PTHR30096:SF0">
    <property type="entry name" value="4,5-DOPA DIOXYGENASE EXTRADIOL-LIKE PROTEIN"/>
    <property type="match status" value="1"/>
</dbReference>
<comment type="caution">
    <text evidence="7">The sequence shown here is derived from an EMBL/GenBank/DDBJ whole genome shotgun (WGS) entry which is preliminary data.</text>
</comment>
<comment type="similarity">
    <text evidence="2">Belongs to the DODA-type extradiol aromatic ring-opening dioxygenase family.</text>
</comment>
<evidence type="ECO:0000256" key="4">
    <source>
        <dbReference type="ARBA" id="ARBA00022833"/>
    </source>
</evidence>
<evidence type="ECO:0000256" key="5">
    <source>
        <dbReference type="ARBA" id="ARBA00023002"/>
    </source>
</evidence>
<dbReference type="SUPFAM" id="SSF53213">
    <property type="entry name" value="LigB-like"/>
    <property type="match status" value="1"/>
</dbReference>
<evidence type="ECO:0000259" key="6">
    <source>
        <dbReference type="Pfam" id="PF02900"/>
    </source>
</evidence>
<dbReference type="GO" id="GO:0008270">
    <property type="term" value="F:zinc ion binding"/>
    <property type="evidence" value="ECO:0007669"/>
    <property type="project" value="InterPro"/>
</dbReference>